<accession>A0A813KAK5</accession>
<comment type="caution">
    <text evidence="1">The sequence shown here is derived from an EMBL/GenBank/DDBJ whole genome shotgun (WGS) entry which is preliminary data.</text>
</comment>
<sequence>MKNTSSRPEGASRHEVMSSVKNDVLLPDSVRDYIKEHSLERIISTALNTVIYQMPEDPFAQLAEELSKSSSSSPYLNSLSADCTAPRRELRFDVVVATRGVRIRIHNLSMRPALLPSVEESAEAARDKAKQAQEEEKLITFLQDFFATAFGDAYVDDYLTFHERCSGLSAAPLPGGVSVDLLTATLALTNELHEVGASALDIGSLEFLQRVLS</sequence>
<dbReference type="SUPFAM" id="SSF47391">
    <property type="entry name" value="Dimerization-anchoring domain of cAMP-dependent PK regulatory subunit"/>
    <property type="match status" value="1"/>
</dbReference>
<protein>
    <submittedName>
        <fullName evidence="1">Uncharacterized protein</fullName>
    </submittedName>
</protein>
<dbReference type="EMBL" id="CAJNNW010029137">
    <property type="protein sequence ID" value="CAE8699160.1"/>
    <property type="molecule type" value="Genomic_DNA"/>
</dbReference>
<proteinExistence type="predicted"/>
<name>A0A813KAK5_POLGL</name>
<feature type="non-terminal residue" evidence="1">
    <location>
        <position position="213"/>
    </location>
</feature>
<dbReference type="Proteomes" id="UP000626109">
    <property type="component" value="Unassembled WGS sequence"/>
</dbReference>
<evidence type="ECO:0000313" key="2">
    <source>
        <dbReference type="Proteomes" id="UP000626109"/>
    </source>
</evidence>
<dbReference type="AlphaFoldDB" id="A0A813KAK5"/>
<gene>
    <name evidence="1" type="ORF">PGLA2088_LOCUS31048</name>
</gene>
<reference evidence="1" key="1">
    <citation type="submission" date="2021-02" db="EMBL/GenBank/DDBJ databases">
        <authorList>
            <person name="Dougan E. K."/>
            <person name="Rhodes N."/>
            <person name="Thang M."/>
            <person name="Chan C."/>
        </authorList>
    </citation>
    <scope>NUCLEOTIDE SEQUENCE</scope>
</reference>
<evidence type="ECO:0000313" key="1">
    <source>
        <dbReference type="EMBL" id="CAE8699160.1"/>
    </source>
</evidence>
<organism evidence="1 2">
    <name type="scientific">Polarella glacialis</name>
    <name type="common">Dinoflagellate</name>
    <dbReference type="NCBI Taxonomy" id="89957"/>
    <lineage>
        <taxon>Eukaryota</taxon>
        <taxon>Sar</taxon>
        <taxon>Alveolata</taxon>
        <taxon>Dinophyceae</taxon>
        <taxon>Suessiales</taxon>
        <taxon>Suessiaceae</taxon>
        <taxon>Polarella</taxon>
    </lineage>
</organism>